<feature type="compositionally biased region" description="Low complexity" evidence="1">
    <location>
        <begin position="145"/>
        <end position="174"/>
    </location>
</feature>
<dbReference type="EMBL" id="JANAVB010041816">
    <property type="protein sequence ID" value="KAJ6795541.1"/>
    <property type="molecule type" value="Genomic_DNA"/>
</dbReference>
<dbReference type="CDD" id="cd02980">
    <property type="entry name" value="TRX_Fd_family"/>
    <property type="match status" value="1"/>
</dbReference>
<dbReference type="SUPFAM" id="SSF52833">
    <property type="entry name" value="Thioredoxin-like"/>
    <property type="match status" value="1"/>
</dbReference>
<evidence type="ECO:0000313" key="2">
    <source>
        <dbReference type="EMBL" id="KAJ6795541.1"/>
    </source>
</evidence>
<organism evidence="2 3">
    <name type="scientific">Iris pallida</name>
    <name type="common">Sweet iris</name>
    <dbReference type="NCBI Taxonomy" id="29817"/>
    <lineage>
        <taxon>Eukaryota</taxon>
        <taxon>Viridiplantae</taxon>
        <taxon>Streptophyta</taxon>
        <taxon>Embryophyta</taxon>
        <taxon>Tracheophyta</taxon>
        <taxon>Spermatophyta</taxon>
        <taxon>Magnoliopsida</taxon>
        <taxon>Liliopsida</taxon>
        <taxon>Asparagales</taxon>
        <taxon>Iridaceae</taxon>
        <taxon>Iridoideae</taxon>
        <taxon>Irideae</taxon>
        <taxon>Iris</taxon>
    </lineage>
</organism>
<proteinExistence type="predicted"/>
<evidence type="ECO:0000313" key="3">
    <source>
        <dbReference type="Proteomes" id="UP001140949"/>
    </source>
</evidence>
<dbReference type="Gene3D" id="3.40.30.10">
    <property type="entry name" value="Glutaredoxin"/>
    <property type="match status" value="1"/>
</dbReference>
<dbReference type="InterPro" id="IPR036249">
    <property type="entry name" value="Thioredoxin-like_sf"/>
</dbReference>
<evidence type="ECO:0000256" key="1">
    <source>
        <dbReference type="SAM" id="MobiDB-lite"/>
    </source>
</evidence>
<reference evidence="2" key="2">
    <citation type="submission" date="2023-04" db="EMBL/GenBank/DDBJ databases">
        <authorList>
            <person name="Bruccoleri R.E."/>
            <person name="Oakeley E.J."/>
            <person name="Faust A.-M."/>
            <person name="Dessus-Babus S."/>
            <person name="Altorfer M."/>
            <person name="Burckhardt D."/>
            <person name="Oertli M."/>
            <person name="Naumann U."/>
            <person name="Petersen F."/>
            <person name="Wong J."/>
        </authorList>
    </citation>
    <scope>NUCLEOTIDE SEQUENCE</scope>
    <source>
        <strain evidence="2">GSM-AAB239-AS_SAM_17_03QT</strain>
        <tissue evidence="2">Leaf</tissue>
    </source>
</reference>
<dbReference type="Proteomes" id="UP001140949">
    <property type="component" value="Unassembled WGS sequence"/>
</dbReference>
<comment type="caution">
    <text evidence="2">The sequence shown here is derived from an EMBL/GenBank/DDBJ whole genome shotgun (WGS) entry which is preliminary data.</text>
</comment>
<gene>
    <name evidence="2" type="ORF">M6B38_225240</name>
</gene>
<accession>A0AAX6DUZ3</accession>
<protein>
    <submittedName>
        <fullName evidence="2">Diacylglycerol O-acyltransferase 3, cytosolic</fullName>
    </submittedName>
</protein>
<name>A0AAX6DUZ3_IRIPA</name>
<sequence>MDAATVTAAAGGATCLRRGLVGRSPSRSVRPPAMVSFADEGHLHYYASARCALKGESKKKEEKKREKLMKGLRKDLLEFSSMRLGGETQGTVTAEVKSKMISEAADVLLSQLAQLRAEAKETKRRKKEEKKAAMKLAKAKDDDSSSSSSSSESSDSECESTAVVRTSSTGRTTVPEGHGEAPKPLAMEVGEDKERKNVTLETKAEEAAVKAKAMSKKIEVCMGGKCKKSGATELLAEFDRAVGVEGAVVGCKCMGKCRDGPNVRVVVNHRSVGSGEEAKMVSRNPLCIGVSLGDVGAVVSNFFGEESKHVGFLAA</sequence>
<feature type="region of interest" description="Disordered" evidence="1">
    <location>
        <begin position="120"/>
        <end position="187"/>
    </location>
</feature>
<dbReference type="AlphaFoldDB" id="A0AAX6DUZ3"/>
<reference evidence="2" key="1">
    <citation type="journal article" date="2023" name="GigaByte">
        <title>Genome assembly of the bearded iris, Iris pallida Lam.</title>
        <authorList>
            <person name="Bruccoleri R.E."/>
            <person name="Oakeley E.J."/>
            <person name="Faust A.M.E."/>
            <person name="Altorfer M."/>
            <person name="Dessus-Babus S."/>
            <person name="Burckhardt D."/>
            <person name="Oertli M."/>
            <person name="Naumann U."/>
            <person name="Petersen F."/>
            <person name="Wong J."/>
        </authorList>
    </citation>
    <scope>NUCLEOTIDE SEQUENCE</scope>
    <source>
        <strain evidence="2">GSM-AAB239-AS_SAM_17_03QT</strain>
    </source>
</reference>
<keyword evidence="3" id="KW-1185">Reference proteome</keyword>